<dbReference type="GO" id="GO:0005764">
    <property type="term" value="C:lysosome"/>
    <property type="evidence" value="ECO:0007669"/>
    <property type="project" value="TreeGrafter"/>
</dbReference>
<reference evidence="11 12" key="1">
    <citation type="submission" date="2023-03" db="EMBL/GenBank/DDBJ databases">
        <title>Genome insight into feeding habits of ladybird beetles.</title>
        <authorList>
            <person name="Li H.-S."/>
            <person name="Huang Y.-H."/>
            <person name="Pang H."/>
        </authorList>
    </citation>
    <scope>NUCLEOTIDE SEQUENCE [LARGE SCALE GENOMIC DNA]</scope>
    <source>
        <strain evidence="11">SYSU_2023b</strain>
        <tissue evidence="11">Whole body</tissue>
    </source>
</reference>
<evidence type="ECO:0000256" key="7">
    <source>
        <dbReference type="ARBA" id="ARBA00023180"/>
    </source>
</evidence>
<evidence type="ECO:0000256" key="9">
    <source>
        <dbReference type="ARBA" id="ARBA00047409"/>
    </source>
</evidence>
<gene>
    <name evidence="11" type="ORF">WA026_017386</name>
</gene>
<dbReference type="GO" id="GO:0008474">
    <property type="term" value="F:palmitoyl-(protein) hydrolase activity"/>
    <property type="evidence" value="ECO:0007669"/>
    <property type="project" value="UniProtKB-EC"/>
</dbReference>
<dbReference type="InterPro" id="IPR029058">
    <property type="entry name" value="AB_hydrolase_fold"/>
</dbReference>
<organism evidence="11 12">
    <name type="scientific">Henosepilachna vigintioctopunctata</name>
    <dbReference type="NCBI Taxonomy" id="420089"/>
    <lineage>
        <taxon>Eukaryota</taxon>
        <taxon>Metazoa</taxon>
        <taxon>Ecdysozoa</taxon>
        <taxon>Arthropoda</taxon>
        <taxon>Hexapoda</taxon>
        <taxon>Insecta</taxon>
        <taxon>Pterygota</taxon>
        <taxon>Neoptera</taxon>
        <taxon>Endopterygota</taxon>
        <taxon>Coleoptera</taxon>
        <taxon>Polyphaga</taxon>
        <taxon>Cucujiformia</taxon>
        <taxon>Coccinelloidea</taxon>
        <taxon>Coccinellidae</taxon>
        <taxon>Epilachninae</taxon>
        <taxon>Epilachnini</taxon>
        <taxon>Henosepilachna</taxon>
    </lineage>
</organism>
<dbReference type="Pfam" id="PF02089">
    <property type="entry name" value="Palm_thioest"/>
    <property type="match status" value="1"/>
</dbReference>
<evidence type="ECO:0000256" key="3">
    <source>
        <dbReference type="ARBA" id="ARBA00014212"/>
    </source>
</evidence>
<keyword evidence="7" id="KW-0325">Glycoprotein</keyword>
<dbReference type="PRINTS" id="PR00414">
    <property type="entry name" value="PPTHIESTRASE"/>
</dbReference>
<evidence type="ECO:0000313" key="11">
    <source>
        <dbReference type="EMBL" id="KAK9891902.1"/>
    </source>
</evidence>
<dbReference type="SUPFAM" id="SSF53474">
    <property type="entry name" value="alpha/beta-Hydrolases"/>
    <property type="match status" value="1"/>
</dbReference>
<dbReference type="PANTHER" id="PTHR11247:SF8">
    <property type="entry name" value="PALMITOYL-PROTEIN THIOESTERASE 1"/>
    <property type="match status" value="1"/>
</dbReference>
<evidence type="ECO:0000256" key="6">
    <source>
        <dbReference type="ARBA" id="ARBA00023157"/>
    </source>
</evidence>
<evidence type="ECO:0000256" key="5">
    <source>
        <dbReference type="ARBA" id="ARBA00022801"/>
    </source>
</evidence>
<comment type="caution">
    <text evidence="11">The sequence shown here is derived from an EMBL/GenBank/DDBJ whole genome shotgun (WGS) entry which is preliminary data.</text>
</comment>
<comment type="catalytic activity">
    <reaction evidence="9">
        <text>S-hexadecanoyl-L-cysteinyl-[protein] + H2O = L-cysteinyl-[protein] + hexadecanoate + H(+)</text>
        <dbReference type="Rhea" id="RHEA:19233"/>
        <dbReference type="Rhea" id="RHEA-COMP:10131"/>
        <dbReference type="Rhea" id="RHEA-COMP:11032"/>
        <dbReference type="ChEBI" id="CHEBI:7896"/>
        <dbReference type="ChEBI" id="CHEBI:15377"/>
        <dbReference type="ChEBI" id="CHEBI:15378"/>
        <dbReference type="ChEBI" id="CHEBI:29950"/>
        <dbReference type="ChEBI" id="CHEBI:74151"/>
        <dbReference type="EC" id="3.1.2.22"/>
    </reaction>
    <physiologicalReaction direction="left-to-right" evidence="9">
        <dbReference type="Rhea" id="RHEA:19234"/>
    </physiologicalReaction>
</comment>
<dbReference type="EMBL" id="JARQZJ010000131">
    <property type="protein sequence ID" value="KAK9891902.1"/>
    <property type="molecule type" value="Genomic_DNA"/>
</dbReference>
<keyword evidence="6" id="KW-1015">Disulfide bond</keyword>
<dbReference type="PANTHER" id="PTHR11247">
    <property type="entry name" value="PALMITOYL-PROTEIN THIOESTERASE/DOLICHYLDIPHOSPHATASE 1"/>
    <property type="match status" value="1"/>
</dbReference>
<feature type="signal peptide" evidence="10">
    <location>
        <begin position="1"/>
        <end position="20"/>
    </location>
</feature>
<evidence type="ECO:0000313" key="12">
    <source>
        <dbReference type="Proteomes" id="UP001431783"/>
    </source>
</evidence>
<dbReference type="FunFam" id="3.40.50.1820:FF:000107">
    <property type="entry name" value="Palmitoyl-protein thioesterase 1"/>
    <property type="match status" value="1"/>
</dbReference>
<evidence type="ECO:0000256" key="2">
    <source>
        <dbReference type="ARBA" id="ARBA00012423"/>
    </source>
</evidence>
<dbReference type="Gene3D" id="3.40.50.1820">
    <property type="entry name" value="alpha/beta hydrolase"/>
    <property type="match status" value="1"/>
</dbReference>
<proteinExistence type="inferred from homology"/>
<dbReference type="AlphaFoldDB" id="A0AAW1VHW8"/>
<sequence>MKVIYSLVVCLSVFSISTLGKLHNETYTPVVLWHGMGDSCCFSFSIGGLKTKIEDTLPGIHVVSLKIGKNIPEDLENGYFMHPNKQVEKACEIVTSDPLLSNGFNAIGFSQGSQFLRALVQRCSGARVKNLISMGGQHQGVYGLPDCGSLTSKTCDYIRRMLNHAAYYGWVQKILAQATYWHDPLNEDVYRKYSTFLADINNELFLNHTYIKRLSDLNNFVMVKFLNDTVVQPVDTEWFGFYEPGQAEKVYDLRSSRIYQEDRIGLKRLDEQKKLNFISTEGNHLEFNWKWFERNIVDTYLRS</sequence>
<dbReference type="InterPro" id="IPR002472">
    <property type="entry name" value="Palm_thioest"/>
</dbReference>
<comment type="similarity">
    <text evidence="1">Belongs to the palmitoyl-protein thioesterase family.</text>
</comment>
<accession>A0AAW1VHW8</accession>
<dbReference type="EC" id="3.1.2.22" evidence="2"/>
<protein>
    <recommendedName>
        <fullName evidence="3">Palmitoyl-protein thioesterase 1</fullName>
        <ecNumber evidence="2">3.1.2.22</ecNumber>
    </recommendedName>
    <alternativeName>
        <fullName evidence="8">Palmitoyl-protein hydrolase 1</fullName>
    </alternativeName>
</protein>
<evidence type="ECO:0000256" key="8">
    <source>
        <dbReference type="ARBA" id="ARBA00031934"/>
    </source>
</evidence>
<evidence type="ECO:0000256" key="10">
    <source>
        <dbReference type="SAM" id="SignalP"/>
    </source>
</evidence>
<dbReference type="GO" id="GO:0006898">
    <property type="term" value="P:receptor-mediated endocytosis"/>
    <property type="evidence" value="ECO:0007669"/>
    <property type="project" value="TreeGrafter"/>
</dbReference>
<dbReference type="Proteomes" id="UP001431783">
    <property type="component" value="Unassembled WGS sequence"/>
</dbReference>
<feature type="chain" id="PRO_5044002278" description="Palmitoyl-protein thioesterase 1" evidence="10">
    <location>
        <begin position="21"/>
        <end position="303"/>
    </location>
</feature>
<keyword evidence="5" id="KW-0378">Hydrolase</keyword>
<evidence type="ECO:0000256" key="1">
    <source>
        <dbReference type="ARBA" id="ARBA00010758"/>
    </source>
</evidence>
<evidence type="ECO:0000256" key="4">
    <source>
        <dbReference type="ARBA" id="ARBA00022729"/>
    </source>
</evidence>
<keyword evidence="12" id="KW-1185">Reference proteome</keyword>
<name>A0AAW1VHW8_9CUCU</name>
<keyword evidence="4 10" id="KW-0732">Signal</keyword>